<dbReference type="EMBL" id="UZAH01026460">
    <property type="protein sequence ID" value="VDO81069.1"/>
    <property type="molecule type" value="Genomic_DNA"/>
</dbReference>
<keyword evidence="1" id="KW-0472">Membrane</keyword>
<evidence type="ECO:0000313" key="3">
    <source>
        <dbReference type="Proteomes" id="UP000050761"/>
    </source>
</evidence>
<protein>
    <submittedName>
        <fullName evidence="2 4">Uncharacterized protein</fullName>
    </submittedName>
</protein>
<evidence type="ECO:0000313" key="4">
    <source>
        <dbReference type="WBParaSite" id="HPBE_0000950601-mRNA-1"/>
    </source>
</evidence>
<organism evidence="3 4">
    <name type="scientific">Heligmosomoides polygyrus</name>
    <name type="common">Parasitic roundworm</name>
    <dbReference type="NCBI Taxonomy" id="6339"/>
    <lineage>
        <taxon>Eukaryota</taxon>
        <taxon>Metazoa</taxon>
        <taxon>Ecdysozoa</taxon>
        <taxon>Nematoda</taxon>
        <taxon>Chromadorea</taxon>
        <taxon>Rhabditida</taxon>
        <taxon>Rhabditina</taxon>
        <taxon>Rhabditomorpha</taxon>
        <taxon>Strongyloidea</taxon>
        <taxon>Heligmosomidae</taxon>
        <taxon>Heligmosomoides</taxon>
    </lineage>
</organism>
<feature type="transmembrane region" description="Helical" evidence="1">
    <location>
        <begin position="105"/>
        <end position="127"/>
    </location>
</feature>
<name>A0A183FPG7_HELPZ</name>
<dbReference type="WBParaSite" id="HPBE_0000950601-mRNA-1">
    <property type="protein sequence ID" value="HPBE_0000950601-mRNA-1"/>
    <property type="gene ID" value="HPBE_0000950601"/>
</dbReference>
<dbReference type="Proteomes" id="UP000050761">
    <property type="component" value="Unassembled WGS sequence"/>
</dbReference>
<dbReference type="AlphaFoldDB" id="A0A183FPG7"/>
<proteinExistence type="predicted"/>
<keyword evidence="1" id="KW-0812">Transmembrane</keyword>
<gene>
    <name evidence="2" type="ORF">HPBE_LOCUS9507</name>
</gene>
<keyword evidence="1" id="KW-1133">Transmembrane helix</keyword>
<reference evidence="2 3" key="1">
    <citation type="submission" date="2018-11" db="EMBL/GenBank/DDBJ databases">
        <authorList>
            <consortium name="Pathogen Informatics"/>
        </authorList>
    </citation>
    <scope>NUCLEOTIDE SEQUENCE [LARGE SCALE GENOMIC DNA]</scope>
</reference>
<accession>A0A3P7YUL4</accession>
<evidence type="ECO:0000313" key="2">
    <source>
        <dbReference type="EMBL" id="VDO81069.1"/>
    </source>
</evidence>
<accession>A0A183FPG7</accession>
<keyword evidence="3" id="KW-1185">Reference proteome</keyword>
<reference evidence="4" key="2">
    <citation type="submission" date="2019-09" db="UniProtKB">
        <authorList>
            <consortium name="WormBaseParasite"/>
        </authorList>
    </citation>
    <scope>IDENTIFICATION</scope>
</reference>
<sequence length="184" mass="20500">MRVCLVRCLYVLHFECELRPSVLGCHTNNEILRCRRGGNIRQNAQQCATIADGAHRLKQHQARSVHPAVRPSESEDMCIGILNEQGSERRPASLKTRHDEGISRASLVVLVLLATFAAAGDLVLLLFSSEWPTTARREETWYSGREMKPPPPSVGLIKYEWRLISVLSSGHTGRDGTGDARSSR</sequence>
<evidence type="ECO:0000256" key="1">
    <source>
        <dbReference type="SAM" id="Phobius"/>
    </source>
</evidence>